<keyword evidence="1" id="KW-0812">Transmembrane</keyword>
<evidence type="ECO:0000313" key="2">
    <source>
        <dbReference type="EMBL" id="MBA6118960.1"/>
    </source>
</evidence>
<keyword evidence="1" id="KW-1133">Transmembrane helix</keyword>
<dbReference type="RefSeq" id="WP_182387709.1">
    <property type="nucleotide sequence ID" value="NZ_JACGDG010000030.1"/>
</dbReference>
<feature type="transmembrane region" description="Helical" evidence="1">
    <location>
        <begin position="59"/>
        <end position="86"/>
    </location>
</feature>
<organism evidence="2 3">
    <name type="scientific">Pseudomonas putida</name>
    <name type="common">Arthrobacter siderocapsulatus</name>
    <dbReference type="NCBI Taxonomy" id="303"/>
    <lineage>
        <taxon>Bacteria</taxon>
        <taxon>Pseudomonadati</taxon>
        <taxon>Pseudomonadota</taxon>
        <taxon>Gammaproteobacteria</taxon>
        <taxon>Pseudomonadales</taxon>
        <taxon>Pseudomonadaceae</taxon>
        <taxon>Pseudomonas</taxon>
    </lineage>
</organism>
<protein>
    <recommendedName>
        <fullName evidence="4">Transmembrane protein</fullName>
    </recommendedName>
</protein>
<name>A0A7W2QLE4_PSEPU</name>
<comment type="caution">
    <text evidence="2">The sequence shown here is derived from an EMBL/GenBank/DDBJ whole genome shotgun (WGS) entry which is preliminary data.</text>
</comment>
<keyword evidence="1" id="KW-0472">Membrane</keyword>
<feature type="transmembrane region" description="Helical" evidence="1">
    <location>
        <begin position="107"/>
        <end position="129"/>
    </location>
</feature>
<accession>A0A7W2QLE4</accession>
<dbReference type="AlphaFoldDB" id="A0A7W2QLE4"/>
<evidence type="ECO:0000313" key="3">
    <source>
        <dbReference type="Proteomes" id="UP000553948"/>
    </source>
</evidence>
<sequence>MKSKSSPSTILPPNQLRLLALGFAIALILVAALTIYSFLNHLLPIYGRLYRNAPVVETPFLAFGLLMAPPTIIIGLVAMAVCIWSGEKFDPTPGSRLFHFQNRMFNLSFKTLIYVVPSTIVITTLILFLRGYTPCPKLLISGSSWQIFWVNDEHVCFKPDHYINDNWPCKVVDGKEVCVQVDGR</sequence>
<proteinExistence type="predicted"/>
<gene>
    <name evidence="2" type="ORF">H4C47_24925</name>
</gene>
<evidence type="ECO:0000256" key="1">
    <source>
        <dbReference type="SAM" id="Phobius"/>
    </source>
</evidence>
<reference evidence="2 3" key="1">
    <citation type="submission" date="2020-07" db="EMBL/GenBank/DDBJ databases">
        <title>Diversity of carbapenemase encoding genes among Pseudomonas putida group clinical isolates in a tertiary Brazilian hospital.</title>
        <authorList>
            <person name="Alberto-Lei F."/>
            <person name="Nodari C.S."/>
            <person name="Streling A.P."/>
            <person name="Paulino J.T."/>
            <person name="Bessa-Neto F.O."/>
            <person name="Cayo R."/>
            <person name="Gales A.C."/>
        </authorList>
    </citation>
    <scope>NUCLEOTIDE SEQUENCE [LARGE SCALE GENOMIC DNA]</scope>
    <source>
        <strain evidence="2 3">12464</strain>
    </source>
</reference>
<feature type="transmembrane region" description="Helical" evidence="1">
    <location>
        <begin position="20"/>
        <end position="39"/>
    </location>
</feature>
<evidence type="ECO:0008006" key="4">
    <source>
        <dbReference type="Google" id="ProtNLM"/>
    </source>
</evidence>
<dbReference type="EMBL" id="JACGDG010000030">
    <property type="protein sequence ID" value="MBA6118960.1"/>
    <property type="molecule type" value="Genomic_DNA"/>
</dbReference>
<dbReference type="Proteomes" id="UP000553948">
    <property type="component" value="Unassembled WGS sequence"/>
</dbReference>